<evidence type="ECO:0000313" key="1">
    <source>
        <dbReference type="EMBL" id="CAA9297498.1"/>
    </source>
</evidence>
<accession>A0A6J4K8G1</accession>
<sequence>MTILRKRLVLCLGRLGFKKESSPQVYRLSERLCPKKLSGIGLLVGEIDNTRAQLLAVFKVG</sequence>
<reference evidence="1" key="1">
    <citation type="submission" date="2020-02" db="EMBL/GenBank/DDBJ databases">
        <authorList>
            <person name="Meier V. D."/>
        </authorList>
    </citation>
    <scope>NUCLEOTIDE SEQUENCE</scope>
    <source>
        <strain evidence="1">AVDCRST_MAG92</strain>
    </source>
</reference>
<proteinExistence type="predicted"/>
<protein>
    <submittedName>
        <fullName evidence="1">Uncharacterized protein</fullName>
    </submittedName>
</protein>
<dbReference type="AlphaFoldDB" id="A0A6J4K8G1"/>
<gene>
    <name evidence="1" type="ORF">AVDCRST_MAG92-4830</name>
</gene>
<name>A0A6J4K8G1_9CYAN</name>
<organism evidence="1">
    <name type="scientific">uncultured Coleofasciculus sp</name>
    <dbReference type="NCBI Taxonomy" id="1267456"/>
    <lineage>
        <taxon>Bacteria</taxon>
        <taxon>Bacillati</taxon>
        <taxon>Cyanobacteriota</taxon>
        <taxon>Cyanophyceae</taxon>
        <taxon>Coleofasciculales</taxon>
        <taxon>Coleofasciculaceae</taxon>
        <taxon>Coleofasciculus</taxon>
        <taxon>environmental samples</taxon>
    </lineage>
</organism>
<dbReference type="EMBL" id="CADCTM010000849">
    <property type="protein sequence ID" value="CAA9297498.1"/>
    <property type="molecule type" value="Genomic_DNA"/>
</dbReference>